<dbReference type="Proteomes" id="UP001437460">
    <property type="component" value="Unassembled WGS sequence"/>
</dbReference>
<protein>
    <submittedName>
        <fullName evidence="5">3'-5' exonuclease</fullName>
    </submittedName>
</protein>
<keyword evidence="3 5" id="KW-0269">Exonuclease</keyword>
<dbReference type="PANTHER" id="PTHR30231">
    <property type="entry name" value="DNA POLYMERASE III SUBUNIT EPSILON"/>
    <property type="match status" value="1"/>
</dbReference>
<gene>
    <name evidence="5" type="ORF">WMO41_07380</name>
</gene>
<keyword evidence="1" id="KW-0540">Nuclease</keyword>
<evidence type="ECO:0000313" key="5">
    <source>
        <dbReference type="EMBL" id="MEQ2562984.1"/>
    </source>
</evidence>
<keyword evidence="2" id="KW-0378">Hydrolase</keyword>
<evidence type="ECO:0000313" key="6">
    <source>
        <dbReference type="Proteomes" id="UP001437460"/>
    </source>
</evidence>
<evidence type="ECO:0000259" key="4">
    <source>
        <dbReference type="SMART" id="SM00479"/>
    </source>
</evidence>
<organism evidence="5 6">
    <name type="scientific">Ventrimonas faecis</name>
    <dbReference type="NCBI Taxonomy" id="3133170"/>
    <lineage>
        <taxon>Bacteria</taxon>
        <taxon>Bacillati</taxon>
        <taxon>Bacillota</taxon>
        <taxon>Clostridia</taxon>
        <taxon>Lachnospirales</taxon>
        <taxon>Lachnospiraceae</taxon>
        <taxon>Ventrimonas</taxon>
    </lineage>
</organism>
<dbReference type="RefSeq" id="WP_349229197.1">
    <property type="nucleotide sequence ID" value="NZ_JBBMFJ010000012.1"/>
</dbReference>
<sequence>MNEEKSKYQLYYYWNHGMCDQCGAPILILNEALSYEGNDQQELQAFLAEHTECRYFSNKDEQKIFEENGGCKKLEETYNYRSPYWAMRFVGSKSLLGQFCCSACKEKWIREREADHLKIYTYFCELREYALKVDPEPCDNPSGIVVFDLETTGLNSNDNEILQVSAVDGNGDLLLNEYVRPELIRSWPEAEQVNGITPERVKSCRTIRELVGKIKSVFASGKTWIAYNCDFDLGFLYYIGIEPNADTELEDVMLDFAEICGNYDKRYGTRRWQTLEAAAARFGYNYKAHDSLEDARATLYIRNRIKQEKEIIDELTAPFQPVKRQ</sequence>
<dbReference type="SUPFAM" id="SSF53098">
    <property type="entry name" value="Ribonuclease H-like"/>
    <property type="match status" value="1"/>
</dbReference>
<evidence type="ECO:0000256" key="3">
    <source>
        <dbReference type="ARBA" id="ARBA00022839"/>
    </source>
</evidence>
<keyword evidence="6" id="KW-1185">Reference proteome</keyword>
<name>A0ABV1HKY1_9FIRM</name>
<feature type="domain" description="Exonuclease" evidence="4">
    <location>
        <begin position="143"/>
        <end position="311"/>
    </location>
</feature>
<dbReference type="CDD" id="cd06127">
    <property type="entry name" value="DEDDh"/>
    <property type="match status" value="1"/>
</dbReference>
<evidence type="ECO:0000256" key="1">
    <source>
        <dbReference type="ARBA" id="ARBA00022722"/>
    </source>
</evidence>
<dbReference type="PANTHER" id="PTHR30231:SF4">
    <property type="entry name" value="PROTEIN NEN2"/>
    <property type="match status" value="1"/>
</dbReference>
<proteinExistence type="predicted"/>
<dbReference type="SMART" id="SM00479">
    <property type="entry name" value="EXOIII"/>
    <property type="match status" value="1"/>
</dbReference>
<dbReference type="EMBL" id="JBBMFJ010000012">
    <property type="protein sequence ID" value="MEQ2562984.1"/>
    <property type="molecule type" value="Genomic_DNA"/>
</dbReference>
<accession>A0ABV1HKY1</accession>
<comment type="caution">
    <text evidence="5">The sequence shown here is derived from an EMBL/GenBank/DDBJ whole genome shotgun (WGS) entry which is preliminary data.</text>
</comment>
<reference evidence="5 6" key="1">
    <citation type="submission" date="2024-03" db="EMBL/GenBank/DDBJ databases">
        <title>Human intestinal bacterial collection.</title>
        <authorList>
            <person name="Pauvert C."/>
            <person name="Hitch T.C.A."/>
            <person name="Clavel T."/>
        </authorList>
    </citation>
    <scope>NUCLEOTIDE SEQUENCE [LARGE SCALE GENOMIC DNA]</scope>
    <source>
        <strain evidence="5 6">CLA-AP-H27</strain>
    </source>
</reference>
<dbReference type="InterPro" id="IPR036397">
    <property type="entry name" value="RNaseH_sf"/>
</dbReference>
<dbReference type="GO" id="GO:0004527">
    <property type="term" value="F:exonuclease activity"/>
    <property type="evidence" value="ECO:0007669"/>
    <property type="project" value="UniProtKB-KW"/>
</dbReference>
<dbReference type="InterPro" id="IPR012337">
    <property type="entry name" value="RNaseH-like_sf"/>
</dbReference>
<dbReference type="InterPro" id="IPR013520">
    <property type="entry name" value="Ribonucl_H"/>
</dbReference>
<evidence type="ECO:0000256" key="2">
    <source>
        <dbReference type="ARBA" id="ARBA00022801"/>
    </source>
</evidence>
<dbReference type="Gene3D" id="3.30.420.10">
    <property type="entry name" value="Ribonuclease H-like superfamily/Ribonuclease H"/>
    <property type="match status" value="1"/>
</dbReference>
<dbReference type="Pfam" id="PF00929">
    <property type="entry name" value="RNase_T"/>
    <property type="match status" value="1"/>
</dbReference>